<dbReference type="Proteomes" id="UP000678499">
    <property type="component" value="Unassembled WGS sequence"/>
</dbReference>
<feature type="coiled-coil region" evidence="1">
    <location>
        <begin position="152"/>
        <end position="203"/>
    </location>
</feature>
<evidence type="ECO:0000313" key="3">
    <source>
        <dbReference type="EMBL" id="CAD7283557.1"/>
    </source>
</evidence>
<feature type="compositionally biased region" description="Basic and acidic residues" evidence="2">
    <location>
        <begin position="89"/>
        <end position="100"/>
    </location>
</feature>
<proteinExistence type="predicted"/>
<feature type="region of interest" description="Disordered" evidence="2">
    <location>
        <begin position="1"/>
        <end position="69"/>
    </location>
</feature>
<accession>A0A7R9GJM1</accession>
<evidence type="ECO:0000313" key="4">
    <source>
        <dbReference type="Proteomes" id="UP000678499"/>
    </source>
</evidence>
<organism evidence="3">
    <name type="scientific">Notodromas monacha</name>
    <dbReference type="NCBI Taxonomy" id="399045"/>
    <lineage>
        <taxon>Eukaryota</taxon>
        <taxon>Metazoa</taxon>
        <taxon>Ecdysozoa</taxon>
        <taxon>Arthropoda</taxon>
        <taxon>Crustacea</taxon>
        <taxon>Oligostraca</taxon>
        <taxon>Ostracoda</taxon>
        <taxon>Podocopa</taxon>
        <taxon>Podocopida</taxon>
        <taxon>Cypridocopina</taxon>
        <taxon>Cypridoidea</taxon>
        <taxon>Cyprididae</taxon>
        <taxon>Notodromas</taxon>
    </lineage>
</organism>
<dbReference type="EMBL" id="OA887662">
    <property type="protein sequence ID" value="CAD7283557.1"/>
    <property type="molecule type" value="Genomic_DNA"/>
</dbReference>
<evidence type="ECO:0000256" key="1">
    <source>
        <dbReference type="SAM" id="Coils"/>
    </source>
</evidence>
<protein>
    <submittedName>
        <fullName evidence="3">Uncharacterized protein</fullName>
    </submittedName>
</protein>
<reference evidence="3" key="1">
    <citation type="submission" date="2020-11" db="EMBL/GenBank/DDBJ databases">
        <authorList>
            <person name="Tran Van P."/>
        </authorList>
    </citation>
    <scope>NUCLEOTIDE SEQUENCE</scope>
</reference>
<feature type="region of interest" description="Disordered" evidence="2">
    <location>
        <begin position="85"/>
        <end position="112"/>
    </location>
</feature>
<keyword evidence="1" id="KW-0175">Coiled coil</keyword>
<feature type="non-terminal residue" evidence="3">
    <location>
        <position position="315"/>
    </location>
</feature>
<sequence length="315" mass="34311">AEETGDKLPAEYRSRHRRRDTRRPSISTRHGFAIKPPSHPTDANSAEKRQTTAMRRRPAREGPPKISPLRIIPVANINNGAPSCAASTKCDEVAPSKTESDGSPLQQDAMEDSESPIGSCAAFASPSLAESQIPVRELESKRNSANAIGEAARALETATDKMQTELAEAQQLRLNLNRAENRMRDLRAENEQMKTCIERMKAKMLEAEQCGSQAAQSWKQKCETLKADVCCLRSAAEDLCGQLHQANKKCATLQGVQTRLRDTCNDISSTSLSTDAVTERSDVKGGSALAGTRPSRTSADIFVASLNPTLALYHH</sequence>
<dbReference type="AlphaFoldDB" id="A0A7R9GJM1"/>
<keyword evidence="4" id="KW-1185">Reference proteome</keyword>
<gene>
    <name evidence="3" type="ORF">NMOB1V02_LOCUS11172</name>
</gene>
<evidence type="ECO:0000256" key="2">
    <source>
        <dbReference type="SAM" id="MobiDB-lite"/>
    </source>
</evidence>
<feature type="compositionally biased region" description="Basic and acidic residues" evidence="2">
    <location>
        <begin position="1"/>
        <end position="13"/>
    </location>
</feature>
<dbReference type="EMBL" id="CAJPEX010005625">
    <property type="protein sequence ID" value="CAG0923709.1"/>
    <property type="molecule type" value="Genomic_DNA"/>
</dbReference>
<name>A0A7R9GJM1_9CRUS</name>